<sequence>MSSLAMCPFDVLPDDILRAIFQLCCAEKDANGIEYLCMLPLNAGFRPFQSTLTRVCQRWRNIVFDTHLLWSSIGLVGPDVEQTVLYLDLALHQSGEAPLDILAVACGWKTLTTLLAPNAHRLRTLSVRSIRDWTPIQPNGSLPALEHLEFRFFQAFDTFYESISAAFANTPALRRITCSPTLAVHVTFPWTQIVELCIHPESRFGSPIWIPAFAEKKCLFDIIAIAPLRLLICTDNVRSGFPAIIKPDIEVAQLPLGWLPHFTLPSLREYTICATQASETKAMLALIHRSGCTLTHLRIVNFNGTAANVKALEDLLLALPHLEELDLHVPTRDECFSHWKLLQPLLKDKNIVPNLRAMRLRIKRIGRLVTFRNDDYVSLVMLSVFGGAQSVVDAGRKKLRFLELDFRDPGAICFKKAPSEAEIRERLVTSADAARINLFMIYK</sequence>
<dbReference type="Gene3D" id="1.20.1280.50">
    <property type="match status" value="1"/>
</dbReference>
<keyword evidence="2" id="KW-1185">Reference proteome</keyword>
<gene>
    <name evidence="1" type="ORF">CYLTODRAFT_426764</name>
</gene>
<dbReference type="AlphaFoldDB" id="A0A0D7AXB9"/>
<dbReference type="Gene3D" id="3.80.10.10">
    <property type="entry name" value="Ribonuclease Inhibitor"/>
    <property type="match status" value="1"/>
</dbReference>
<name>A0A0D7AXB9_9AGAR</name>
<dbReference type="SUPFAM" id="SSF52047">
    <property type="entry name" value="RNI-like"/>
    <property type="match status" value="1"/>
</dbReference>
<proteinExistence type="predicted"/>
<dbReference type="EMBL" id="KN880762">
    <property type="protein sequence ID" value="KIY62640.1"/>
    <property type="molecule type" value="Genomic_DNA"/>
</dbReference>
<accession>A0A0D7AXB9</accession>
<evidence type="ECO:0000313" key="2">
    <source>
        <dbReference type="Proteomes" id="UP000054007"/>
    </source>
</evidence>
<dbReference type="OrthoDB" id="3365698at2759"/>
<dbReference type="Proteomes" id="UP000054007">
    <property type="component" value="Unassembled WGS sequence"/>
</dbReference>
<evidence type="ECO:0000313" key="1">
    <source>
        <dbReference type="EMBL" id="KIY62640.1"/>
    </source>
</evidence>
<protein>
    <submittedName>
        <fullName evidence="1">Uncharacterized protein</fullName>
    </submittedName>
</protein>
<dbReference type="InterPro" id="IPR032675">
    <property type="entry name" value="LRR_dom_sf"/>
</dbReference>
<organism evidence="1 2">
    <name type="scientific">Cylindrobasidium torrendii FP15055 ss-10</name>
    <dbReference type="NCBI Taxonomy" id="1314674"/>
    <lineage>
        <taxon>Eukaryota</taxon>
        <taxon>Fungi</taxon>
        <taxon>Dikarya</taxon>
        <taxon>Basidiomycota</taxon>
        <taxon>Agaricomycotina</taxon>
        <taxon>Agaricomycetes</taxon>
        <taxon>Agaricomycetidae</taxon>
        <taxon>Agaricales</taxon>
        <taxon>Marasmiineae</taxon>
        <taxon>Physalacriaceae</taxon>
        <taxon>Cylindrobasidium</taxon>
    </lineage>
</organism>
<reference evidence="1 2" key="1">
    <citation type="journal article" date="2015" name="Fungal Genet. Biol.">
        <title>Evolution of novel wood decay mechanisms in Agaricales revealed by the genome sequences of Fistulina hepatica and Cylindrobasidium torrendii.</title>
        <authorList>
            <person name="Floudas D."/>
            <person name="Held B.W."/>
            <person name="Riley R."/>
            <person name="Nagy L.G."/>
            <person name="Koehler G."/>
            <person name="Ransdell A.S."/>
            <person name="Younus H."/>
            <person name="Chow J."/>
            <person name="Chiniquy J."/>
            <person name="Lipzen A."/>
            <person name="Tritt A."/>
            <person name="Sun H."/>
            <person name="Haridas S."/>
            <person name="LaButti K."/>
            <person name="Ohm R.A."/>
            <person name="Kues U."/>
            <person name="Blanchette R.A."/>
            <person name="Grigoriev I.V."/>
            <person name="Minto R.E."/>
            <person name="Hibbett D.S."/>
        </authorList>
    </citation>
    <scope>NUCLEOTIDE SEQUENCE [LARGE SCALE GENOMIC DNA]</scope>
    <source>
        <strain evidence="1 2">FP15055 ss-10</strain>
    </source>
</reference>